<dbReference type="Pfam" id="PF04304">
    <property type="entry name" value="DUF454"/>
    <property type="match status" value="1"/>
</dbReference>
<name>A0ABR7Z9P7_9PSED</name>
<protein>
    <recommendedName>
        <fullName evidence="1">Inner membrane protein</fullName>
    </recommendedName>
</protein>
<dbReference type="EMBL" id="JAAOCA010000050">
    <property type="protein sequence ID" value="MBD1602046.1"/>
    <property type="molecule type" value="Genomic_DNA"/>
</dbReference>
<dbReference type="Proteomes" id="UP000805841">
    <property type="component" value="Unassembled WGS sequence"/>
</dbReference>
<dbReference type="PANTHER" id="PTHR35813">
    <property type="entry name" value="INNER MEMBRANE PROTEIN YBAN"/>
    <property type="match status" value="1"/>
</dbReference>
<keyword evidence="2" id="KW-1133">Transmembrane helix</keyword>
<evidence type="ECO:0000256" key="1">
    <source>
        <dbReference type="PIRNR" id="PIRNR016789"/>
    </source>
</evidence>
<keyword evidence="1" id="KW-1003">Cell membrane</keyword>
<proteinExistence type="predicted"/>
<keyword evidence="2" id="KW-0812">Transmembrane</keyword>
<keyword evidence="1 2" id="KW-0472">Membrane</keyword>
<dbReference type="RefSeq" id="WP_190426387.1">
    <property type="nucleotide sequence ID" value="NZ_JAAOCA010000050.1"/>
</dbReference>
<dbReference type="PANTHER" id="PTHR35813:SF1">
    <property type="entry name" value="INNER MEMBRANE PROTEIN YBAN"/>
    <property type="match status" value="1"/>
</dbReference>
<comment type="subcellular location">
    <subcellularLocation>
        <location evidence="1">Cell inner membrane</location>
        <topology evidence="1">Multi-pass membrane protein</topology>
    </subcellularLocation>
</comment>
<dbReference type="InterPro" id="IPR007401">
    <property type="entry name" value="DUF454"/>
</dbReference>
<evidence type="ECO:0000256" key="2">
    <source>
        <dbReference type="SAM" id="Phobius"/>
    </source>
</evidence>
<organism evidence="3 4">
    <name type="scientific">Pseudomonas typographi</name>
    <dbReference type="NCBI Taxonomy" id="2715964"/>
    <lineage>
        <taxon>Bacteria</taxon>
        <taxon>Pseudomonadati</taxon>
        <taxon>Pseudomonadota</taxon>
        <taxon>Gammaproteobacteria</taxon>
        <taxon>Pseudomonadales</taxon>
        <taxon>Pseudomonadaceae</taxon>
        <taxon>Pseudomonas</taxon>
    </lineage>
</organism>
<evidence type="ECO:0000313" key="4">
    <source>
        <dbReference type="Proteomes" id="UP000805841"/>
    </source>
</evidence>
<keyword evidence="4" id="KW-1185">Reference proteome</keyword>
<sequence>MTAQTPHRPRWQRALLLGAGWLSVALAVIGAFLPVMPTVPFLLLAAACFARSAPRFHRWLVQHPRLGPLIKPYLEGQGMPRRAKVLAIASLWLGIVFSCWLASQPAVRITVCAAGVLATVFILWQKTRR</sequence>
<keyword evidence="1" id="KW-0997">Cell inner membrane</keyword>
<feature type="transmembrane region" description="Helical" evidence="2">
    <location>
        <begin position="14"/>
        <end position="35"/>
    </location>
</feature>
<comment type="caution">
    <text evidence="3">The sequence shown here is derived from an EMBL/GenBank/DDBJ whole genome shotgun (WGS) entry which is preliminary data.</text>
</comment>
<feature type="transmembrane region" description="Helical" evidence="2">
    <location>
        <begin position="106"/>
        <end position="124"/>
    </location>
</feature>
<dbReference type="PIRSF" id="PIRSF016789">
    <property type="entry name" value="DUF454"/>
    <property type="match status" value="1"/>
</dbReference>
<accession>A0ABR7Z9P7</accession>
<reference evidence="3 4" key="1">
    <citation type="journal article" date="2020" name="Insects">
        <title>Bacteria Belonging to Pseudomonas typographi sp. nov. from the Bark Beetle Ips typographus Have Genomic Potential to Aid in the Host Ecology.</title>
        <authorList>
            <person name="Peral-Aranega E."/>
            <person name="Saati-Santamaria Z."/>
            <person name="Kolarik M."/>
            <person name="Rivas R."/>
            <person name="Garcia-Fraile P."/>
        </authorList>
    </citation>
    <scope>NUCLEOTIDE SEQUENCE [LARGE SCALE GENOMIC DNA]</scope>
    <source>
        <strain evidence="3 4">CA3A</strain>
    </source>
</reference>
<evidence type="ECO:0000313" key="3">
    <source>
        <dbReference type="EMBL" id="MBD1602046.1"/>
    </source>
</evidence>
<gene>
    <name evidence="3" type="ORF">HAQ05_25540</name>
</gene>